<dbReference type="AlphaFoldDB" id="A0A1M5XA85"/>
<evidence type="ECO:0000313" key="1">
    <source>
        <dbReference type="EMBL" id="SHH96777.1"/>
    </source>
</evidence>
<name>A0A1M5XA85_9GAMM</name>
<dbReference type="Proteomes" id="UP000184268">
    <property type="component" value="Unassembled WGS sequence"/>
</dbReference>
<sequence length="97" mass="10842">MVLWLLALVLAAPIHELSHHHDHSHAHTHASGHGHQDDALEHCDFFVHQQQLASMFWHEVPLLPGNAPLALAPALEIHAWLQGDSHRYHARAPPAHS</sequence>
<dbReference type="STRING" id="299255.SAMN02745129_3381"/>
<protein>
    <submittedName>
        <fullName evidence="1">Uncharacterized protein</fullName>
    </submittedName>
</protein>
<proteinExistence type="predicted"/>
<reference evidence="1 2" key="1">
    <citation type="submission" date="2016-11" db="EMBL/GenBank/DDBJ databases">
        <authorList>
            <person name="Jaros S."/>
            <person name="Januszkiewicz K."/>
            <person name="Wedrychowicz H."/>
        </authorList>
    </citation>
    <scope>NUCLEOTIDE SEQUENCE [LARGE SCALE GENOMIC DNA]</scope>
    <source>
        <strain evidence="1 2">DSM 16917</strain>
    </source>
</reference>
<accession>A0A1M5XA85</accession>
<keyword evidence="2" id="KW-1185">Reference proteome</keyword>
<organism evidence="1 2">
    <name type="scientific">Ferrimonas marina</name>
    <dbReference type="NCBI Taxonomy" id="299255"/>
    <lineage>
        <taxon>Bacteria</taxon>
        <taxon>Pseudomonadati</taxon>
        <taxon>Pseudomonadota</taxon>
        <taxon>Gammaproteobacteria</taxon>
        <taxon>Alteromonadales</taxon>
        <taxon>Ferrimonadaceae</taxon>
        <taxon>Ferrimonas</taxon>
    </lineage>
</organism>
<evidence type="ECO:0000313" key="2">
    <source>
        <dbReference type="Proteomes" id="UP000184268"/>
    </source>
</evidence>
<dbReference type="RefSeq" id="WP_067661819.1">
    <property type="nucleotide sequence ID" value="NZ_FQXG01000005.1"/>
</dbReference>
<dbReference type="EMBL" id="FQXG01000005">
    <property type="protein sequence ID" value="SHH96777.1"/>
    <property type="molecule type" value="Genomic_DNA"/>
</dbReference>
<gene>
    <name evidence="1" type="ORF">SAMN02745129_3381</name>
</gene>